<dbReference type="STRING" id="4829.A0A163ISQ2"/>
<organism evidence="2">
    <name type="scientific">Absidia glauca</name>
    <name type="common">Pin mould</name>
    <dbReference type="NCBI Taxonomy" id="4829"/>
    <lineage>
        <taxon>Eukaryota</taxon>
        <taxon>Fungi</taxon>
        <taxon>Fungi incertae sedis</taxon>
        <taxon>Mucoromycota</taxon>
        <taxon>Mucoromycotina</taxon>
        <taxon>Mucoromycetes</taxon>
        <taxon>Mucorales</taxon>
        <taxon>Cunninghamellaceae</taxon>
        <taxon>Absidia</taxon>
    </lineage>
</organism>
<protein>
    <submittedName>
        <fullName evidence="2">Uncharacterized protein</fullName>
    </submittedName>
</protein>
<reference evidence="2" key="1">
    <citation type="submission" date="2016-04" db="EMBL/GenBank/DDBJ databases">
        <authorList>
            <person name="Evans L.H."/>
            <person name="Alamgir A."/>
            <person name="Owens N."/>
            <person name="Weber N.D."/>
            <person name="Virtaneva K."/>
            <person name="Barbian K."/>
            <person name="Babar A."/>
            <person name="Rosenke K."/>
        </authorList>
    </citation>
    <scope>NUCLEOTIDE SEQUENCE [LARGE SCALE GENOMIC DNA]</scope>
    <source>
        <strain evidence="2">CBS 101.48</strain>
    </source>
</reference>
<dbReference type="EMBL" id="LT550168">
    <property type="protein sequence ID" value="SAL95132.1"/>
    <property type="molecule type" value="Genomic_DNA"/>
</dbReference>
<accession>A0A163ISQ2</accession>
<dbReference type="InParanoid" id="A0A163ISQ2"/>
<dbReference type="OrthoDB" id="2268337at2759"/>
<dbReference type="AlphaFoldDB" id="A0A163ISQ2"/>
<dbReference type="Proteomes" id="UP000078561">
    <property type="component" value="Unassembled WGS sequence"/>
</dbReference>
<evidence type="ECO:0000313" key="3">
    <source>
        <dbReference type="Proteomes" id="UP000078561"/>
    </source>
</evidence>
<sequence>MAFAQPQRRPRQRSQHEAATTELDAIISPSSPALPPTLLPGLSSVTAATATGVINHGSSPMSATSTAVSNSDHQADWHVISSALRTSSSSVSRSAFATPPQPRNLHIGLDRNESPLSIESSEPESFSSFRPSDTDSFSDIDFDFDVLPSHDGTGAFMDADLYQTSEEETPQSHNRHQAITALHEPQHRPVSIENQQQLQQRSANGLSSSIRDFEPNSPSMPNILLPNGGIHLPSFATTSHGNNSSSLTTDTPFYSTCITSHPTSPAFQPTVLAKDVVGSSDEQQDDPLDLTDTKSSDDQIIFTRKRQRNLDTIPTHHPSLPGSITSLAIMSALWTNLRRLTTHIIENDTYTADTFTSLVSEATLEGCLPFGSHLHMELATGLRQDYTNQ</sequence>
<evidence type="ECO:0000313" key="2">
    <source>
        <dbReference type="EMBL" id="SAL95132.1"/>
    </source>
</evidence>
<name>A0A163ISQ2_ABSGL</name>
<proteinExistence type="predicted"/>
<evidence type="ECO:0000256" key="1">
    <source>
        <dbReference type="SAM" id="MobiDB-lite"/>
    </source>
</evidence>
<keyword evidence="3" id="KW-1185">Reference proteome</keyword>
<dbReference type="OMA" id="TRRYHND"/>
<feature type="region of interest" description="Disordered" evidence="1">
    <location>
        <begin position="1"/>
        <end position="34"/>
    </location>
</feature>
<gene>
    <name evidence="2" type="primary">ABSGL_00433.1 scaffold 534</name>
</gene>